<gene>
    <name evidence="2" type="ORF">GX50_05902</name>
</gene>
<dbReference type="EMBL" id="PDND01000132">
    <property type="protein sequence ID" value="PGH31308.1"/>
    <property type="molecule type" value="Genomic_DNA"/>
</dbReference>
<proteinExistence type="predicted"/>
<evidence type="ECO:0000256" key="1">
    <source>
        <dbReference type="SAM" id="MobiDB-lite"/>
    </source>
</evidence>
<evidence type="ECO:0000313" key="2">
    <source>
        <dbReference type="EMBL" id="PGH31308.1"/>
    </source>
</evidence>
<keyword evidence="3" id="KW-1185">Reference proteome</keyword>
<sequence length="203" mass="22216">MGSPTRAVLDGAMMPQSPEDSDETDLGDFAGTETEEEDIGEMAEPFHIDTTSSINLATVTLLLSGWPRGLENKTDVALTIIASSSESGEREVQMQQEILRSVHDTSHLVMYPATFSLHGDDWCNNNNHRVLVGFPWRGTCLGDLITWEISMATRMSAARQLLGPCLGEPTQAGSVHRGVVPLRHLSRKAKDQLLSQPFKKAIS</sequence>
<accession>A0A2B7ZDS6</accession>
<reference evidence="2 3" key="1">
    <citation type="submission" date="2017-10" db="EMBL/GenBank/DDBJ databases">
        <title>Comparative genomics in systemic dimorphic fungi from Ajellomycetaceae.</title>
        <authorList>
            <person name="Munoz J.F."/>
            <person name="Mcewen J.G."/>
            <person name="Clay O.K."/>
            <person name="Cuomo C.A."/>
        </authorList>
    </citation>
    <scope>NUCLEOTIDE SEQUENCE [LARGE SCALE GENOMIC DNA]</scope>
    <source>
        <strain evidence="2 3">UAMH4076</strain>
    </source>
</reference>
<organism evidence="2 3">
    <name type="scientific">[Emmonsia] crescens</name>
    <dbReference type="NCBI Taxonomy" id="73230"/>
    <lineage>
        <taxon>Eukaryota</taxon>
        <taxon>Fungi</taxon>
        <taxon>Dikarya</taxon>
        <taxon>Ascomycota</taxon>
        <taxon>Pezizomycotina</taxon>
        <taxon>Eurotiomycetes</taxon>
        <taxon>Eurotiomycetidae</taxon>
        <taxon>Onygenales</taxon>
        <taxon>Ajellomycetaceae</taxon>
        <taxon>Emergomyces</taxon>
    </lineage>
</organism>
<dbReference type="AlphaFoldDB" id="A0A2B7ZDS6"/>
<dbReference type="Proteomes" id="UP000226031">
    <property type="component" value="Unassembled WGS sequence"/>
</dbReference>
<feature type="region of interest" description="Disordered" evidence="1">
    <location>
        <begin position="1"/>
        <end position="28"/>
    </location>
</feature>
<comment type="caution">
    <text evidence="2">The sequence shown here is derived from an EMBL/GenBank/DDBJ whole genome shotgun (WGS) entry which is preliminary data.</text>
</comment>
<protein>
    <submittedName>
        <fullName evidence="2">Uncharacterized protein</fullName>
    </submittedName>
</protein>
<name>A0A2B7ZDS6_9EURO</name>
<dbReference type="VEuPathDB" id="FungiDB:EMCG_08446"/>
<evidence type="ECO:0000313" key="3">
    <source>
        <dbReference type="Proteomes" id="UP000226031"/>
    </source>
</evidence>